<feature type="domain" description="C2H2-type" evidence="13">
    <location>
        <begin position="535"/>
        <end position="562"/>
    </location>
</feature>
<evidence type="ECO:0000256" key="10">
    <source>
        <dbReference type="ARBA" id="ARBA00023242"/>
    </source>
</evidence>
<dbReference type="Gene3D" id="3.30.160.60">
    <property type="entry name" value="Classic Zinc Finger"/>
    <property type="match status" value="12"/>
</dbReference>
<dbReference type="Pfam" id="PF12874">
    <property type="entry name" value="zf-met"/>
    <property type="match status" value="1"/>
</dbReference>
<feature type="compositionally biased region" description="Basic and acidic residues" evidence="12">
    <location>
        <begin position="207"/>
        <end position="221"/>
    </location>
</feature>
<keyword evidence="8" id="KW-0238">DNA-binding</keyword>
<feature type="domain" description="C2H2-type" evidence="13">
    <location>
        <begin position="339"/>
        <end position="366"/>
    </location>
</feature>
<evidence type="ECO:0000256" key="7">
    <source>
        <dbReference type="ARBA" id="ARBA00023015"/>
    </source>
</evidence>
<evidence type="ECO:0000313" key="14">
    <source>
        <dbReference type="EMBL" id="KAL0970263.1"/>
    </source>
</evidence>
<feature type="region of interest" description="Disordered" evidence="12">
    <location>
        <begin position="161"/>
        <end position="251"/>
    </location>
</feature>
<evidence type="ECO:0000259" key="13">
    <source>
        <dbReference type="PROSITE" id="PS50157"/>
    </source>
</evidence>
<gene>
    <name evidence="14" type="ORF">UPYG_G00239640</name>
</gene>
<feature type="domain" description="C2H2-type" evidence="13">
    <location>
        <begin position="507"/>
        <end position="534"/>
    </location>
</feature>
<feature type="domain" description="C2H2-type" evidence="13">
    <location>
        <begin position="479"/>
        <end position="506"/>
    </location>
</feature>
<feature type="domain" description="C2H2-type" evidence="13">
    <location>
        <begin position="366"/>
        <end position="393"/>
    </location>
</feature>
<dbReference type="GO" id="GO:0005634">
    <property type="term" value="C:nucleus"/>
    <property type="evidence" value="ECO:0007669"/>
    <property type="project" value="UniProtKB-SubCell"/>
</dbReference>
<dbReference type="FunFam" id="3.30.160.60:FF:000688">
    <property type="entry name" value="zinc finger protein 197 isoform X1"/>
    <property type="match status" value="1"/>
</dbReference>
<evidence type="ECO:0000256" key="11">
    <source>
        <dbReference type="PROSITE-ProRule" id="PRU00042"/>
    </source>
</evidence>
<dbReference type="FunFam" id="3.30.160.60:FF:000145">
    <property type="entry name" value="Zinc finger protein 574"/>
    <property type="match status" value="1"/>
</dbReference>
<evidence type="ECO:0000256" key="3">
    <source>
        <dbReference type="ARBA" id="ARBA00022723"/>
    </source>
</evidence>
<evidence type="ECO:0000256" key="2">
    <source>
        <dbReference type="ARBA" id="ARBA00006991"/>
    </source>
</evidence>
<dbReference type="FunFam" id="3.30.160.60:FF:000706">
    <property type="entry name" value="Zinc finger protein"/>
    <property type="match status" value="1"/>
</dbReference>
<dbReference type="Proteomes" id="UP001557470">
    <property type="component" value="Unassembled WGS sequence"/>
</dbReference>
<dbReference type="SMART" id="SM00355">
    <property type="entry name" value="ZnF_C2H2"/>
    <property type="match status" value="13"/>
</dbReference>
<dbReference type="PROSITE" id="PS50157">
    <property type="entry name" value="ZINC_FINGER_C2H2_2"/>
    <property type="match status" value="12"/>
</dbReference>
<evidence type="ECO:0000256" key="12">
    <source>
        <dbReference type="SAM" id="MobiDB-lite"/>
    </source>
</evidence>
<dbReference type="EMBL" id="JAGEUA010000007">
    <property type="protein sequence ID" value="KAL0970263.1"/>
    <property type="molecule type" value="Genomic_DNA"/>
</dbReference>
<dbReference type="Pfam" id="PF00096">
    <property type="entry name" value="zf-C2H2"/>
    <property type="match status" value="8"/>
</dbReference>
<dbReference type="InterPro" id="IPR036236">
    <property type="entry name" value="Znf_C2H2_sf"/>
</dbReference>
<dbReference type="GO" id="GO:0008270">
    <property type="term" value="F:zinc ion binding"/>
    <property type="evidence" value="ECO:0007669"/>
    <property type="project" value="UniProtKB-KW"/>
</dbReference>
<dbReference type="FunFam" id="3.30.160.60:FF:000100">
    <property type="entry name" value="Zinc finger 45-like"/>
    <property type="match status" value="3"/>
</dbReference>
<keyword evidence="7" id="KW-0805">Transcription regulation</keyword>
<reference evidence="14 15" key="1">
    <citation type="submission" date="2024-06" db="EMBL/GenBank/DDBJ databases">
        <authorList>
            <person name="Pan Q."/>
            <person name="Wen M."/>
            <person name="Jouanno E."/>
            <person name="Zahm M."/>
            <person name="Klopp C."/>
            <person name="Cabau C."/>
            <person name="Louis A."/>
            <person name="Berthelot C."/>
            <person name="Parey E."/>
            <person name="Roest Crollius H."/>
            <person name="Montfort J."/>
            <person name="Robinson-Rechavi M."/>
            <person name="Bouchez O."/>
            <person name="Lampietro C."/>
            <person name="Lopez Roques C."/>
            <person name="Donnadieu C."/>
            <person name="Postlethwait J."/>
            <person name="Bobe J."/>
            <person name="Verreycken H."/>
            <person name="Guiguen Y."/>
        </authorList>
    </citation>
    <scope>NUCLEOTIDE SEQUENCE [LARGE SCALE GENOMIC DNA]</scope>
    <source>
        <strain evidence="14">Up_M1</strain>
        <tissue evidence="14">Testis</tissue>
    </source>
</reference>
<evidence type="ECO:0000256" key="6">
    <source>
        <dbReference type="ARBA" id="ARBA00022833"/>
    </source>
</evidence>
<keyword evidence="10" id="KW-0539">Nucleus</keyword>
<keyword evidence="15" id="KW-1185">Reference proteome</keyword>
<feature type="domain" description="C2H2-type" evidence="13">
    <location>
        <begin position="563"/>
        <end position="591"/>
    </location>
</feature>
<accession>A0ABD0WK19</accession>
<organism evidence="14 15">
    <name type="scientific">Umbra pygmaea</name>
    <name type="common">Eastern mudminnow</name>
    <dbReference type="NCBI Taxonomy" id="75934"/>
    <lineage>
        <taxon>Eukaryota</taxon>
        <taxon>Metazoa</taxon>
        <taxon>Chordata</taxon>
        <taxon>Craniata</taxon>
        <taxon>Vertebrata</taxon>
        <taxon>Euteleostomi</taxon>
        <taxon>Actinopterygii</taxon>
        <taxon>Neopterygii</taxon>
        <taxon>Teleostei</taxon>
        <taxon>Protacanthopterygii</taxon>
        <taxon>Esociformes</taxon>
        <taxon>Umbridae</taxon>
        <taxon>Umbra</taxon>
    </lineage>
</organism>
<evidence type="ECO:0000256" key="5">
    <source>
        <dbReference type="ARBA" id="ARBA00022771"/>
    </source>
</evidence>
<protein>
    <recommendedName>
        <fullName evidence="13">C2H2-type domain-containing protein</fullName>
    </recommendedName>
</protein>
<comment type="similarity">
    <text evidence="2">Belongs to the krueppel C2H2-type zinc-finger protein family.</text>
</comment>
<dbReference type="FunFam" id="3.30.160.60:FF:000624">
    <property type="entry name" value="zinc finger protein 697"/>
    <property type="match status" value="1"/>
</dbReference>
<feature type="domain" description="C2H2-type" evidence="13">
    <location>
        <begin position="423"/>
        <end position="450"/>
    </location>
</feature>
<feature type="domain" description="C2H2-type" evidence="13">
    <location>
        <begin position="282"/>
        <end position="310"/>
    </location>
</feature>
<dbReference type="GO" id="GO:0003677">
    <property type="term" value="F:DNA binding"/>
    <property type="evidence" value="ECO:0007669"/>
    <property type="project" value="UniProtKB-KW"/>
</dbReference>
<evidence type="ECO:0000313" key="15">
    <source>
        <dbReference type="Proteomes" id="UP001557470"/>
    </source>
</evidence>
<feature type="compositionally biased region" description="Polar residues" evidence="12">
    <location>
        <begin position="161"/>
        <end position="187"/>
    </location>
</feature>
<evidence type="ECO:0000256" key="4">
    <source>
        <dbReference type="ARBA" id="ARBA00022737"/>
    </source>
</evidence>
<keyword evidence="9" id="KW-0804">Transcription</keyword>
<dbReference type="InterPro" id="IPR050752">
    <property type="entry name" value="C2H2-ZF_domain"/>
</dbReference>
<dbReference type="FunFam" id="3.30.160.60:FF:001156">
    <property type="entry name" value="Zinc finger protein 407"/>
    <property type="match status" value="1"/>
</dbReference>
<dbReference type="AlphaFoldDB" id="A0ABD0WK19"/>
<feature type="domain" description="C2H2-type" evidence="13">
    <location>
        <begin position="451"/>
        <end position="478"/>
    </location>
</feature>
<dbReference type="InterPro" id="IPR013087">
    <property type="entry name" value="Znf_C2H2_type"/>
</dbReference>
<evidence type="ECO:0000256" key="8">
    <source>
        <dbReference type="ARBA" id="ARBA00023125"/>
    </source>
</evidence>
<keyword evidence="5 11" id="KW-0863">Zinc-finger</keyword>
<feature type="domain" description="C2H2-type" evidence="13">
    <location>
        <begin position="311"/>
        <end position="338"/>
    </location>
</feature>
<sequence>MDEFVVSMEDEIAECIPVSACCTQHITGVDEGNTGELKTDGKVQLTVVLKQFVKQTIIKIYQMISKGTAALCSEVSQSQREIMSLKIKLSEMTEEEVSEKTMEKRQHTAEEVVVSTPCAEGDETTIDKKDTISIKNIVMKQCVISLEKIQLVSECYKQGPNVTKQAGSQRPSTGVQTQRGDSVMSTQPKRRTEDTEAIFTELTSAETDGREESVDQDRWEENADVGQSSSDESLRNIKAKPKRNQNKTGTRQEHLCPDCGKVFKSLSNFKLHQQTHTGARPYCCELCGKFFTTAWKLRNHQLVIHRKEKPLECPACGKCFATKSYLDRHANVHSTEKPFQCLVCQKSFKRKNCLKEHTMLHNSNSYACDICPKTFIKLKYLKNHQLTHTGGGEYRCEMCERGFKSRSILKQHQASVHMGEKPFQCPTCGKCFAEKQHLKNHASVHSEERAFQCTQCQMRFKTKYILNDHKKTHTDSKPYACDKCPMTFIRSKYLKMHQASHLTSKPLACSHCGKGFKGDRERKRHERTHTEEPPYICDKCGKGFYKHHSLKVHSALHTGEKPFACDNCSKTFALSSYLKSHVAKFHSVTKHICGKCGKKYKDIINFRCHIVQGC</sequence>
<dbReference type="SUPFAM" id="SSF57667">
    <property type="entry name" value="beta-beta-alpha zinc fingers"/>
    <property type="match status" value="6"/>
</dbReference>
<proteinExistence type="inferred from homology"/>
<feature type="domain" description="C2H2-type" evidence="13">
    <location>
        <begin position="394"/>
        <end position="422"/>
    </location>
</feature>
<dbReference type="PROSITE" id="PS00028">
    <property type="entry name" value="ZINC_FINGER_C2H2_1"/>
    <property type="match status" value="12"/>
</dbReference>
<feature type="domain" description="C2H2-type" evidence="13">
    <location>
        <begin position="254"/>
        <end position="281"/>
    </location>
</feature>
<evidence type="ECO:0000256" key="9">
    <source>
        <dbReference type="ARBA" id="ARBA00023163"/>
    </source>
</evidence>
<keyword evidence="4" id="KW-0677">Repeat</keyword>
<dbReference type="FunFam" id="3.30.160.60:FF:000065">
    <property type="entry name" value="B-cell CLL/lymphoma 6, member B"/>
    <property type="match status" value="1"/>
</dbReference>
<dbReference type="PANTHER" id="PTHR24384">
    <property type="entry name" value="FINGER PUTATIVE TRANSCRIPTION FACTOR FAMILY-RELATED"/>
    <property type="match status" value="1"/>
</dbReference>
<comment type="caution">
    <text evidence="14">The sequence shown here is derived from an EMBL/GenBank/DDBJ whole genome shotgun (WGS) entry which is preliminary data.</text>
</comment>
<comment type="subcellular location">
    <subcellularLocation>
        <location evidence="1">Nucleus</location>
    </subcellularLocation>
</comment>
<name>A0ABD0WK19_UMBPY</name>
<evidence type="ECO:0000256" key="1">
    <source>
        <dbReference type="ARBA" id="ARBA00004123"/>
    </source>
</evidence>
<dbReference type="PANTHER" id="PTHR24384:SF218">
    <property type="entry name" value="ZINC FINGER PROTEIN 502"/>
    <property type="match status" value="1"/>
</dbReference>
<keyword evidence="3" id="KW-0479">Metal-binding</keyword>
<keyword evidence="6" id="KW-0862">Zinc</keyword>